<evidence type="ECO:0000256" key="7">
    <source>
        <dbReference type="RuleBase" id="RU367116"/>
    </source>
</evidence>
<dbReference type="GO" id="GO:0070531">
    <property type="term" value="C:BRCA1-A complex"/>
    <property type="evidence" value="ECO:0007669"/>
    <property type="project" value="UniProtKB-UniRule"/>
</dbReference>
<keyword evidence="4 7" id="KW-0378">Hydrolase</keyword>
<dbReference type="GO" id="GO:0010212">
    <property type="term" value="P:response to ionizing radiation"/>
    <property type="evidence" value="ECO:0007669"/>
    <property type="project" value="UniProtKB-UniRule"/>
</dbReference>
<comment type="function">
    <text evidence="7">Metalloprotease that specifically cleaves 'Lys-63'-linked polyubiquitin chains. Component of the BRCA1-A complex, a complex that specifically recognizes 'Lys-63'-linked ubiquitinated histones H2A and H2AX at DNA lesions sites, leading to target the brca1-bard1 heterodimer to sites of DNA damage at double-strand breaks (DSBs). Catalytic subunit of the BRISC complex, a multiprotein complex that specifically cleaves 'Lys-63'-linked ubiquitin in various substrates. Mediates the specific 'Lys-63'-specific deubiquitination associated with the COP9 signalosome complex (CSN), via the interaction of the BRISC complex with the CSN complex. The BRISC complex is required for normal mitotic spindle assembly and microtubule attachment to kinetochores via its role in deubiquitinating NUMA1.</text>
</comment>
<evidence type="ECO:0000256" key="6">
    <source>
        <dbReference type="ARBA" id="ARBA00023049"/>
    </source>
</evidence>
<feature type="coiled-coil region" evidence="8">
    <location>
        <begin position="254"/>
        <end position="284"/>
    </location>
</feature>
<keyword evidence="8" id="KW-0175">Coiled coil</keyword>
<keyword evidence="7" id="KW-0498">Mitosis</keyword>
<keyword evidence="7" id="KW-0963">Cytoplasm</keyword>
<protein>
    <recommendedName>
        <fullName evidence="7">Lys-63-specific deubiquitinase</fullName>
        <ecNumber evidence="7">3.4.19.-</ecNumber>
    </recommendedName>
</protein>
<dbReference type="GO" id="GO:0051301">
    <property type="term" value="P:cell division"/>
    <property type="evidence" value="ECO:0007669"/>
    <property type="project" value="UniProtKB-KW"/>
</dbReference>
<accession>A0A2K6V5Q0</accession>
<dbReference type="GO" id="GO:0046872">
    <property type="term" value="F:metal ion binding"/>
    <property type="evidence" value="ECO:0007669"/>
    <property type="project" value="UniProtKB-UniRule"/>
</dbReference>
<dbReference type="InterPro" id="IPR050242">
    <property type="entry name" value="JAMM_MPN+_peptidase_M67A"/>
</dbReference>
<dbReference type="GO" id="GO:0005737">
    <property type="term" value="C:cytoplasm"/>
    <property type="evidence" value="ECO:0007669"/>
    <property type="project" value="UniProtKB-SubCell"/>
</dbReference>
<evidence type="ECO:0000256" key="2">
    <source>
        <dbReference type="ARBA" id="ARBA00022723"/>
    </source>
</evidence>
<evidence type="ECO:0000256" key="4">
    <source>
        <dbReference type="ARBA" id="ARBA00022801"/>
    </source>
</evidence>
<organism evidence="10 11">
    <name type="scientific">Saimiri boliviensis boliviensis</name>
    <name type="common">Bolivian squirrel monkey</name>
    <dbReference type="NCBI Taxonomy" id="39432"/>
    <lineage>
        <taxon>Eukaryota</taxon>
        <taxon>Metazoa</taxon>
        <taxon>Chordata</taxon>
        <taxon>Craniata</taxon>
        <taxon>Vertebrata</taxon>
        <taxon>Euteleostomi</taxon>
        <taxon>Mammalia</taxon>
        <taxon>Eutheria</taxon>
        <taxon>Euarchontoglires</taxon>
        <taxon>Primates</taxon>
        <taxon>Haplorrhini</taxon>
        <taxon>Platyrrhini</taxon>
        <taxon>Cebidae</taxon>
        <taxon>Saimiriinae</taxon>
        <taxon>Saimiri</taxon>
    </lineage>
</organism>
<dbReference type="Ensembl" id="ENSSBOT00000056450.1">
    <property type="protein sequence ID" value="ENSSBOP00000039489.1"/>
    <property type="gene ID" value="ENSSBOG00000035771.1"/>
</dbReference>
<keyword evidence="5 7" id="KW-0862">Zinc</keyword>
<dbReference type="SMART" id="SM00232">
    <property type="entry name" value="JAB_MPN"/>
    <property type="match status" value="1"/>
</dbReference>
<dbReference type="GO" id="GO:0007095">
    <property type="term" value="P:mitotic G2 DNA damage checkpoint signaling"/>
    <property type="evidence" value="ECO:0007669"/>
    <property type="project" value="UniProtKB-UniRule"/>
</dbReference>
<gene>
    <name evidence="10" type="primary">BRCC3</name>
</gene>
<keyword evidence="11" id="KW-1185">Reference proteome</keyword>
<dbReference type="GO" id="GO:0070552">
    <property type="term" value="C:BRISC complex"/>
    <property type="evidence" value="ECO:0007669"/>
    <property type="project" value="UniProtKB-UniRule"/>
</dbReference>
<comment type="cofactor">
    <cofactor evidence="7">
        <name>Zn(2+)</name>
        <dbReference type="ChEBI" id="CHEBI:29105"/>
    </cofactor>
    <text evidence="7">Binds 1 zinc ion per subunit.</text>
</comment>
<dbReference type="GO" id="GO:0070536">
    <property type="term" value="P:protein K63-linked deubiquitination"/>
    <property type="evidence" value="ECO:0007669"/>
    <property type="project" value="InterPro"/>
</dbReference>
<reference evidence="10" key="2">
    <citation type="submission" date="2025-09" db="UniProtKB">
        <authorList>
            <consortium name="Ensembl"/>
        </authorList>
    </citation>
    <scope>IDENTIFICATION</scope>
</reference>
<keyword evidence="7" id="KW-0206">Cytoskeleton</keyword>
<dbReference type="AlphaFoldDB" id="A0A2K6V5Q0"/>
<keyword evidence="1 7" id="KW-0645">Protease</keyword>
<dbReference type="GO" id="GO:0004843">
    <property type="term" value="F:cysteine-type deubiquitinase activity"/>
    <property type="evidence" value="ECO:0007669"/>
    <property type="project" value="UniProtKB-UniRule"/>
</dbReference>
<dbReference type="Pfam" id="PF01398">
    <property type="entry name" value="JAB"/>
    <property type="match status" value="1"/>
</dbReference>
<evidence type="ECO:0000313" key="10">
    <source>
        <dbReference type="Ensembl" id="ENSSBOP00000039489.1"/>
    </source>
</evidence>
<dbReference type="CDD" id="cd08068">
    <property type="entry name" value="MPN_BRCC36"/>
    <property type="match status" value="1"/>
</dbReference>
<evidence type="ECO:0000313" key="11">
    <source>
        <dbReference type="Proteomes" id="UP000233220"/>
    </source>
</evidence>
<comment type="subcellular location">
    <subcellularLocation>
        <location evidence="7">Nucleus</location>
    </subcellularLocation>
    <subcellularLocation>
        <location evidence="7">Cytoplasm</location>
    </subcellularLocation>
    <subcellularLocation>
        <location evidence="7">Cytoplasm</location>
        <location evidence="7">Cytoskeleton</location>
        <location evidence="7">Spindle pole</location>
    </subcellularLocation>
</comment>
<dbReference type="Gene3D" id="3.40.140.10">
    <property type="entry name" value="Cytidine Deaminase, domain 2"/>
    <property type="match status" value="2"/>
</dbReference>
<keyword evidence="6 7" id="KW-0482">Metalloprotease</keyword>
<evidence type="ECO:0000256" key="1">
    <source>
        <dbReference type="ARBA" id="ARBA00022670"/>
    </source>
</evidence>
<dbReference type="Proteomes" id="UP000233220">
    <property type="component" value="Unplaced"/>
</dbReference>
<dbReference type="PANTHER" id="PTHR10410">
    <property type="entry name" value="EUKARYOTIC TRANSLATION INITIATION FACTOR 3 -RELATED"/>
    <property type="match status" value="1"/>
</dbReference>
<keyword evidence="2 7" id="KW-0479">Metal-binding</keyword>
<dbReference type="Pfam" id="PF18110">
    <property type="entry name" value="BRCC36_C"/>
    <property type="match status" value="1"/>
</dbReference>
<feature type="domain" description="JAB1/MPN/MOV34 metalloenzyme" evidence="9">
    <location>
        <begin position="11"/>
        <end position="148"/>
    </location>
</feature>
<dbReference type="GO" id="GO:0045739">
    <property type="term" value="P:positive regulation of DNA repair"/>
    <property type="evidence" value="ECO:0007669"/>
    <property type="project" value="UniProtKB-UniRule"/>
</dbReference>
<dbReference type="GeneTree" id="ENSGT00390000000360"/>
<dbReference type="InterPro" id="IPR040749">
    <property type="entry name" value="BRCC36_C"/>
</dbReference>
<comment type="subunit">
    <text evidence="7">Component of the ARISC complex, at least composed of UIMC1/RAP80, ABRAXAS1, BRCC3/BRCC36, BABAM2 and BABAM1/NBA1. Component of the BRCA1-A complex, at least composed of BRCA1, BARD1, UIMC1/RAP80, ABRAXAS1, BRCC3/BRCC36, BABAM2 and BABAM1/NBA1. In the BRCA1-A complex, interacts directly with ABRAXAS1 and BABAM2. Component of the BRISC complex, at least composed of ABRAXAS2, BRCC3/BRCC36, BABAM2 and BABAM1/NBA1. Identified in a complex with SHMT2 and the other subunits of the BRISC complex. In the BRISC complex, interacts directly with ABRAXAS2. Identified in a complex with ABRAXAS2 and NUMA1. The BRISC complex interacts with the CSN complex. Component of the BRCA1/BRCA2 containing complex (BRCC), which also contains BRCA1, BRCA2, BARD1, BABAM2 and RAD51. BRCC is a ubiquitin E3 ligase complex that enhances cellular survival following DNA damage. Interacts with BRCA1. Binds polyubiquitin. Interacts with PWWP2B. Interacts with HDAC1; this interaction is enhanced in the presence of PWWP2B.</text>
</comment>
<sequence>MAVQVVQAVQAVHLESDAFLVCLNHALSTEKEEVMGLCIGELNDDIRSDSKFAYTGTEMRTVAEKVDAVRIVHIHSVIILRRSDKRKDRVEISPEQLSAASTEAEVRTQAMYQMMDQGFVGLIFSCFIEDKNTKTGRVLYTCFQSIQAQKSSESLHGPRDFWSSSKHISIEGQKEEERYERIEIPIHIVPHVTIGKVCLESAVELPKILCQEEQDAYRRIHSLTHLDSVTKIHNGSVFTKNLCSQMSAVSGPLLQWLEDRLEQNQQHLRELQQEKEELMQELSSLE</sequence>
<proteinExistence type="inferred from homology"/>
<dbReference type="GO" id="GO:0000922">
    <property type="term" value="C:spindle pole"/>
    <property type="evidence" value="ECO:0007669"/>
    <property type="project" value="UniProtKB-SubCell"/>
</dbReference>
<dbReference type="InterPro" id="IPR000555">
    <property type="entry name" value="JAMM/MPN+_dom"/>
</dbReference>
<keyword evidence="7" id="KW-0131">Cell cycle</keyword>
<evidence type="ECO:0000256" key="8">
    <source>
        <dbReference type="SAM" id="Coils"/>
    </source>
</evidence>
<dbReference type="InterPro" id="IPR033860">
    <property type="entry name" value="MPN_BRCC36"/>
</dbReference>
<name>A0A2K6V5Q0_SAIBB</name>
<dbReference type="GO" id="GO:0140492">
    <property type="term" value="F:metal-dependent deubiquitinase activity"/>
    <property type="evidence" value="ECO:0007669"/>
    <property type="project" value="UniProtKB-ARBA"/>
</dbReference>
<keyword evidence="7" id="KW-0132">Cell division</keyword>
<keyword evidence="3 7" id="KW-0833">Ubl conjugation pathway</keyword>
<reference evidence="10" key="1">
    <citation type="submission" date="2025-08" db="UniProtKB">
        <authorList>
            <consortium name="Ensembl"/>
        </authorList>
    </citation>
    <scope>IDENTIFICATION</scope>
</reference>
<evidence type="ECO:0000259" key="9">
    <source>
        <dbReference type="SMART" id="SM00232"/>
    </source>
</evidence>
<comment type="similarity">
    <text evidence="7">Belongs to the peptidase M67A family. BRCC36 subfamily.</text>
</comment>
<dbReference type="GO" id="GO:0006302">
    <property type="term" value="P:double-strand break repair"/>
    <property type="evidence" value="ECO:0007669"/>
    <property type="project" value="UniProtKB-UniRule"/>
</dbReference>
<dbReference type="EC" id="3.4.19.-" evidence="7"/>
<dbReference type="OMA" id="CIGEIDT"/>
<dbReference type="GO" id="GO:0006508">
    <property type="term" value="P:proteolysis"/>
    <property type="evidence" value="ECO:0007669"/>
    <property type="project" value="UniProtKB-KW"/>
</dbReference>
<evidence type="ECO:0000256" key="5">
    <source>
        <dbReference type="ARBA" id="ARBA00022833"/>
    </source>
</evidence>
<keyword evidence="7" id="KW-0539">Nucleus</keyword>
<dbReference type="GO" id="GO:0031593">
    <property type="term" value="F:polyubiquitin modification-dependent protein binding"/>
    <property type="evidence" value="ECO:0007669"/>
    <property type="project" value="UniProtKB-UniRule"/>
</dbReference>
<evidence type="ECO:0000256" key="3">
    <source>
        <dbReference type="ARBA" id="ARBA00022786"/>
    </source>
</evidence>